<evidence type="ECO:0000313" key="4">
    <source>
        <dbReference type="Proteomes" id="UP000323392"/>
    </source>
</evidence>
<name>A0A150FQU6_CLOPD</name>
<keyword evidence="4" id="KW-1185">Reference proteome</keyword>
<gene>
    <name evidence="1" type="ORF">JWYL7_1031</name>
    <name evidence="2" type="ORF">SAMN05661008_00821</name>
</gene>
<dbReference type="STRING" id="1121328.JWYL7_1031"/>
<reference evidence="2 4" key="2">
    <citation type="submission" date="2016-11" db="EMBL/GenBank/DDBJ databases">
        <authorList>
            <person name="Varghese N."/>
            <person name="Submissions S."/>
        </authorList>
    </citation>
    <scope>NUCLEOTIDE SEQUENCE [LARGE SCALE GENOMIC DNA]</scope>
    <source>
        <strain evidence="2 4">DSM 7308</strain>
    </source>
</reference>
<dbReference type="InterPro" id="IPR012851">
    <property type="entry name" value="Spore_coat_CotF-like"/>
</dbReference>
<dbReference type="OrthoDB" id="1685263at2"/>
<dbReference type="InterPro" id="IPR012347">
    <property type="entry name" value="Ferritin-like"/>
</dbReference>
<dbReference type="EMBL" id="FRBG01000005">
    <property type="protein sequence ID" value="SHK75734.1"/>
    <property type="molecule type" value="Genomic_DNA"/>
</dbReference>
<proteinExistence type="predicted"/>
<dbReference type="Proteomes" id="UP000323392">
    <property type="component" value="Unassembled WGS sequence"/>
</dbReference>
<protein>
    <submittedName>
        <fullName evidence="1">Coat F domain protein</fullName>
    </submittedName>
    <submittedName>
        <fullName evidence="2">Coat F domain-containing protein</fullName>
    </submittedName>
</protein>
<dbReference type="Pfam" id="PF07875">
    <property type="entry name" value="Coat_F"/>
    <property type="match status" value="1"/>
</dbReference>
<dbReference type="RefSeq" id="WP_149683718.1">
    <property type="nucleotide sequence ID" value="NZ_FRBG01000005.1"/>
</dbReference>
<sequence length="92" mass="10429">MTSTGSFTEKELMNDLLASEKQVISAYSTGITESSCQNLRNTLINNYKNVQDIQYKVFDAMKQKGWYKTKDALDSDVNEAKSMATQMESELK</sequence>
<evidence type="ECO:0000313" key="1">
    <source>
        <dbReference type="EMBL" id="KXZ39956.1"/>
    </source>
</evidence>
<dbReference type="Gene3D" id="1.20.1260.10">
    <property type="match status" value="1"/>
</dbReference>
<comment type="caution">
    <text evidence="1">The sequence shown here is derived from an EMBL/GenBank/DDBJ whole genome shotgun (WGS) entry which is preliminary data.</text>
</comment>
<evidence type="ECO:0000313" key="3">
    <source>
        <dbReference type="Proteomes" id="UP000092605"/>
    </source>
</evidence>
<dbReference type="AlphaFoldDB" id="A0A150FQU6"/>
<dbReference type="Proteomes" id="UP000092605">
    <property type="component" value="Unassembled WGS sequence"/>
</dbReference>
<evidence type="ECO:0000313" key="2">
    <source>
        <dbReference type="EMBL" id="SHK75734.1"/>
    </source>
</evidence>
<dbReference type="EMBL" id="LSFY01000001">
    <property type="protein sequence ID" value="KXZ39956.1"/>
    <property type="molecule type" value="Genomic_DNA"/>
</dbReference>
<dbReference type="PATRIC" id="fig|1121328.3.peg.1038"/>
<organism evidence="1 3">
    <name type="scientific">Alkalithermobacter thermoalcaliphilus JW-YL-7 = DSM 7308</name>
    <dbReference type="NCBI Taxonomy" id="1121328"/>
    <lineage>
        <taxon>Bacteria</taxon>
        <taxon>Bacillati</taxon>
        <taxon>Bacillota</taxon>
        <taxon>Clostridia</taxon>
        <taxon>Peptostreptococcales</taxon>
        <taxon>Tepidibacteraceae</taxon>
        <taxon>Alkalithermobacter</taxon>
    </lineage>
</organism>
<reference evidence="1 3" key="1">
    <citation type="submission" date="2016-02" db="EMBL/GenBank/DDBJ databases">
        <title>Draft genome sequence for Clostridium paradoxum JW-YL-7.</title>
        <authorList>
            <person name="Utturkar S.M."/>
            <person name="Lancaster A."/>
            <person name="Poole F.L."/>
            <person name="Adams M.W."/>
            <person name="Brown S.D."/>
        </authorList>
    </citation>
    <scope>NUCLEOTIDE SEQUENCE [LARGE SCALE GENOMIC DNA]</scope>
    <source>
        <strain evidence="1 3">JW-YL-7</strain>
    </source>
</reference>
<accession>A0A150FQU6</accession>